<evidence type="ECO:0000259" key="7">
    <source>
        <dbReference type="PROSITE" id="PS50011"/>
    </source>
</evidence>
<keyword evidence="1" id="KW-0808">Transferase</keyword>
<feature type="domain" description="Protein kinase" evidence="7">
    <location>
        <begin position="65"/>
        <end position="389"/>
    </location>
</feature>
<reference evidence="8 9" key="1">
    <citation type="submission" date="2019-08" db="EMBL/GenBank/DDBJ databases">
        <title>Bradymonadales sp. TMQ2.</title>
        <authorList>
            <person name="Liang Q."/>
        </authorList>
    </citation>
    <scope>NUCLEOTIDE SEQUENCE [LARGE SCALE GENOMIC DNA]</scope>
    <source>
        <strain evidence="8 9">TMQ2</strain>
    </source>
</reference>
<dbReference type="Pfam" id="PF03781">
    <property type="entry name" value="FGE-sulfatase"/>
    <property type="match status" value="1"/>
</dbReference>
<accession>A0A5C6XB24</accession>
<dbReference type="AlphaFoldDB" id="A0A5C6XB24"/>
<dbReference type="Pfam" id="PF00069">
    <property type="entry name" value="Pkinase"/>
    <property type="match status" value="1"/>
</dbReference>
<evidence type="ECO:0000256" key="2">
    <source>
        <dbReference type="ARBA" id="ARBA00022741"/>
    </source>
</evidence>
<feature type="region of interest" description="Disordered" evidence="6">
    <location>
        <begin position="322"/>
        <end position="449"/>
    </location>
</feature>
<dbReference type="PANTHER" id="PTHR43289">
    <property type="entry name" value="MITOGEN-ACTIVATED PROTEIN KINASE KINASE KINASE 20-RELATED"/>
    <property type="match status" value="1"/>
</dbReference>
<dbReference type="InterPro" id="IPR005532">
    <property type="entry name" value="SUMF_dom"/>
</dbReference>
<dbReference type="PROSITE" id="PS00107">
    <property type="entry name" value="PROTEIN_KINASE_ATP"/>
    <property type="match status" value="1"/>
</dbReference>
<dbReference type="InterPro" id="IPR017441">
    <property type="entry name" value="Protein_kinase_ATP_BS"/>
</dbReference>
<evidence type="ECO:0000313" key="8">
    <source>
        <dbReference type="EMBL" id="TXD36395.1"/>
    </source>
</evidence>
<evidence type="ECO:0000256" key="4">
    <source>
        <dbReference type="ARBA" id="ARBA00022840"/>
    </source>
</evidence>
<keyword evidence="3 8" id="KW-0418">Kinase</keyword>
<feature type="compositionally biased region" description="Pro residues" evidence="6">
    <location>
        <begin position="324"/>
        <end position="336"/>
    </location>
</feature>
<protein>
    <submittedName>
        <fullName evidence="8">Protein kinase</fullName>
    </submittedName>
</protein>
<dbReference type="SUPFAM" id="SSF56436">
    <property type="entry name" value="C-type lectin-like"/>
    <property type="match status" value="1"/>
</dbReference>
<feature type="region of interest" description="Disordered" evidence="6">
    <location>
        <begin position="529"/>
        <end position="609"/>
    </location>
</feature>
<evidence type="ECO:0000256" key="3">
    <source>
        <dbReference type="ARBA" id="ARBA00022777"/>
    </source>
</evidence>
<feature type="compositionally biased region" description="Acidic residues" evidence="6">
    <location>
        <begin position="495"/>
        <end position="511"/>
    </location>
</feature>
<feature type="region of interest" description="Disordered" evidence="6">
    <location>
        <begin position="493"/>
        <end position="514"/>
    </location>
</feature>
<keyword evidence="2 5" id="KW-0547">Nucleotide-binding</keyword>
<dbReference type="OrthoDB" id="9804878at2"/>
<feature type="compositionally biased region" description="Low complexity" evidence="6">
    <location>
        <begin position="559"/>
        <end position="589"/>
    </location>
</feature>
<dbReference type="PROSITE" id="PS50011">
    <property type="entry name" value="PROTEIN_KINASE_DOM"/>
    <property type="match status" value="1"/>
</dbReference>
<dbReference type="Gene3D" id="1.10.510.10">
    <property type="entry name" value="Transferase(Phosphotransferase) domain 1"/>
    <property type="match status" value="1"/>
</dbReference>
<gene>
    <name evidence="8" type="ORF">FRC96_09965</name>
</gene>
<dbReference type="InterPro" id="IPR016187">
    <property type="entry name" value="CTDL_fold"/>
</dbReference>
<dbReference type="GO" id="GO:0005524">
    <property type="term" value="F:ATP binding"/>
    <property type="evidence" value="ECO:0007669"/>
    <property type="project" value="UniProtKB-UniRule"/>
</dbReference>
<feature type="compositionally biased region" description="Pro residues" evidence="6">
    <location>
        <begin position="395"/>
        <end position="410"/>
    </location>
</feature>
<feature type="compositionally biased region" description="Polar residues" evidence="6">
    <location>
        <begin position="590"/>
        <end position="601"/>
    </location>
</feature>
<dbReference type="GO" id="GO:0004674">
    <property type="term" value="F:protein serine/threonine kinase activity"/>
    <property type="evidence" value="ECO:0007669"/>
    <property type="project" value="TreeGrafter"/>
</dbReference>
<comment type="caution">
    <text evidence="8">The sequence shown here is derived from an EMBL/GenBank/DDBJ whole genome shotgun (WGS) entry which is preliminary data.</text>
</comment>
<dbReference type="InterPro" id="IPR000719">
    <property type="entry name" value="Prot_kinase_dom"/>
</dbReference>
<dbReference type="RefSeq" id="WP_146974346.1">
    <property type="nucleotide sequence ID" value="NZ_VOSL01000044.1"/>
</dbReference>
<sequence>MLCHQCGSPVEDDAQKCPNCGVGLRRARRKTKTSAEGLRRMTMELKALDVQGLYFPPGEVIAERFKLEERIGEGSFGQVYRAEDTLIETDVAIKLFATDVLRTPIDEERFLKATRAARALTQRNVVRLHDSGVHKGHPWVSMQHLEGLSLDKVLKMRSEREQRFELDELEPIIQQITLALQHIGRDYPHGNLKPQNIILMPDLLKVTDTYVLAALAPEVFAGRADESPFVAPELRSASVTPDARVDVYSVGALIKAMVFGQEHSAGSYRGDSQLEAVDALVRRAMAFDRGERYASVEALSEDFSTIVDTGLRLANAGVVSEAPAAPPAPPVAPPGAPGADPLAVETPMDIGEPLEDDIATVEVKRSSQKPELIDMLPTNEVDRDAHPTPAKAPSAPAPPVAPPTAPPEAPEAPLASDEPELEERPPVVPTQVAAAPKAHTKPARKESKSSAGLIAAIVLVVVLVAAFALTRGGEEETTTTSEPVAQANETVEVAAEPDETPAPDAGDDADEAAARAEREAFAALLAQAEPQTEKALSDATQAAQTRAEELAEDARQAEEAATTESVVAQASSPASSGGAGNGSSASQPAQTGGASRPTQQAPRPAANATNCPPGMLLVRANAGNFCVDAYEYPGRGRAPKNRVTWFEARRLCAQDNKRLCTMSEWRSACGGSAFPYGNSYDADRCNTADEDGFERSLAAAGSFAQCRSRSGAFDMTGNVFEWVEEQRVAGGGYDSESEVASCRYSSPKAPGSGEANIGFRCCATPE</sequence>
<keyword evidence="4 5" id="KW-0067">ATP-binding</keyword>
<dbReference type="InterPro" id="IPR011009">
    <property type="entry name" value="Kinase-like_dom_sf"/>
</dbReference>
<evidence type="ECO:0000256" key="5">
    <source>
        <dbReference type="PROSITE-ProRule" id="PRU10141"/>
    </source>
</evidence>
<feature type="binding site" evidence="5">
    <location>
        <position position="94"/>
    </location>
    <ligand>
        <name>ATP</name>
        <dbReference type="ChEBI" id="CHEBI:30616"/>
    </ligand>
</feature>
<name>A0A5C6XB24_9DELT</name>
<dbReference type="Gene3D" id="3.30.200.20">
    <property type="entry name" value="Phosphorylase Kinase, domain 1"/>
    <property type="match status" value="1"/>
</dbReference>
<feature type="compositionally biased region" description="Basic and acidic residues" evidence="6">
    <location>
        <begin position="546"/>
        <end position="558"/>
    </location>
</feature>
<evidence type="ECO:0000256" key="6">
    <source>
        <dbReference type="SAM" id="MobiDB-lite"/>
    </source>
</evidence>
<dbReference type="EMBL" id="VOSL01000044">
    <property type="protein sequence ID" value="TXD36395.1"/>
    <property type="molecule type" value="Genomic_DNA"/>
</dbReference>
<dbReference type="CDD" id="cd14014">
    <property type="entry name" value="STKc_PknB_like"/>
    <property type="match status" value="1"/>
</dbReference>
<evidence type="ECO:0000256" key="1">
    <source>
        <dbReference type="ARBA" id="ARBA00022679"/>
    </source>
</evidence>
<dbReference type="InterPro" id="IPR042095">
    <property type="entry name" value="SUMF_sf"/>
</dbReference>
<organism evidence="8 9">
    <name type="scientific">Lujinxingia vulgaris</name>
    <dbReference type="NCBI Taxonomy" id="2600176"/>
    <lineage>
        <taxon>Bacteria</taxon>
        <taxon>Deltaproteobacteria</taxon>
        <taxon>Bradymonadales</taxon>
        <taxon>Lujinxingiaceae</taxon>
        <taxon>Lujinxingia</taxon>
    </lineage>
</organism>
<evidence type="ECO:0000313" key="9">
    <source>
        <dbReference type="Proteomes" id="UP000321046"/>
    </source>
</evidence>
<dbReference type="Gene3D" id="3.90.1580.10">
    <property type="entry name" value="paralog of FGE (formylglycine-generating enzyme)"/>
    <property type="match status" value="1"/>
</dbReference>
<proteinExistence type="predicted"/>
<dbReference type="PANTHER" id="PTHR43289:SF6">
    <property type="entry name" value="SERINE_THREONINE-PROTEIN KINASE NEKL-3"/>
    <property type="match status" value="1"/>
</dbReference>
<dbReference type="Proteomes" id="UP000321046">
    <property type="component" value="Unassembled WGS sequence"/>
</dbReference>
<dbReference type="SUPFAM" id="SSF56112">
    <property type="entry name" value="Protein kinase-like (PK-like)"/>
    <property type="match status" value="1"/>
</dbReference>